<sequence length="285" mass="28923">MQRVTAVPYYASGAHLGLLLGYVLICVQIIQLVPGLGWLANALRVLLPETHTSSSSSSSSRPQQYSSSQASKPDAATGELGSAPGPFAVMDAGSLGSALYQMERPGSSSNSSSFPNTPHTSFQDAQPPAAAAAAAAAMLRGTAAMRGTLSPQSRTPGQVNAAVAAAAAAAQESAAAAQEVGGPLDQQQLLIALRERLNSFPIDDLSPATTATALSLLSVLAPAGHAEYSGGEGEAGAYVVGPMGAVEGRNCRCILRSVLYATANPTLPGSTQPKPALRHHHDGDA</sequence>
<evidence type="ECO:0000256" key="2">
    <source>
        <dbReference type="SAM" id="Phobius"/>
    </source>
</evidence>
<feature type="region of interest" description="Disordered" evidence="1">
    <location>
        <begin position="51"/>
        <end position="83"/>
    </location>
</feature>
<feature type="transmembrane region" description="Helical" evidence="2">
    <location>
        <begin position="20"/>
        <end position="40"/>
    </location>
</feature>
<keyword evidence="2" id="KW-0812">Transmembrane</keyword>
<keyword evidence="2" id="KW-0472">Membrane</keyword>
<name>A0ABY8UA82_TETOB</name>
<feature type="compositionally biased region" description="Low complexity" evidence="1">
    <location>
        <begin position="107"/>
        <end position="122"/>
    </location>
</feature>
<feature type="compositionally biased region" description="Basic residues" evidence="1">
    <location>
        <begin position="276"/>
        <end position="285"/>
    </location>
</feature>
<feature type="compositionally biased region" description="Low complexity" evidence="1">
    <location>
        <begin position="53"/>
        <end position="71"/>
    </location>
</feature>
<keyword evidence="2" id="KW-1133">Transmembrane helix</keyword>
<evidence type="ECO:0000313" key="4">
    <source>
        <dbReference type="Proteomes" id="UP001244341"/>
    </source>
</evidence>
<keyword evidence="4" id="KW-1185">Reference proteome</keyword>
<dbReference type="EMBL" id="CP126215">
    <property type="protein sequence ID" value="WIA17543.1"/>
    <property type="molecule type" value="Genomic_DNA"/>
</dbReference>
<gene>
    <name evidence="3" type="ORF">OEZ85_014372</name>
</gene>
<reference evidence="3 4" key="1">
    <citation type="submission" date="2023-05" db="EMBL/GenBank/DDBJ databases">
        <title>A 100% complete, gapless, phased diploid assembly of the Scenedesmus obliquus UTEX 3031 genome.</title>
        <authorList>
            <person name="Biondi T.C."/>
            <person name="Hanschen E.R."/>
            <person name="Kwon T."/>
            <person name="Eng W."/>
            <person name="Kruse C.P.S."/>
            <person name="Koehler S.I."/>
            <person name="Kunde Y."/>
            <person name="Gleasner C.D."/>
            <person name="You Mak K.T."/>
            <person name="Polle J."/>
            <person name="Hovde B.T."/>
            <person name="Starkenburg S.R."/>
        </authorList>
    </citation>
    <scope>NUCLEOTIDE SEQUENCE [LARGE SCALE GENOMIC DNA]</scope>
    <source>
        <strain evidence="3 4">DOE0152z</strain>
    </source>
</reference>
<evidence type="ECO:0000313" key="3">
    <source>
        <dbReference type="EMBL" id="WIA17543.1"/>
    </source>
</evidence>
<proteinExistence type="predicted"/>
<protein>
    <submittedName>
        <fullName evidence="3">Uncharacterized protein</fullName>
    </submittedName>
</protein>
<feature type="region of interest" description="Disordered" evidence="1">
    <location>
        <begin position="265"/>
        <end position="285"/>
    </location>
</feature>
<accession>A0ABY8UA82</accession>
<evidence type="ECO:0000256" key="1">
    <source>
        <dbReference type="SAM" id="MobiDB-lite"/>
    </source>
</evidence>
<feature type="region of interest" description="Disordered" evidence="1">
    <location>
        <begin position="101"/>
        <end position="129"/>
    </location>
</feature>
<organism evidence="3 4">
    <name type="scientific">Tetradesmus obliquus</name>
    <name type="common">Green alga</name>
    <name type="synonym">Acutodesmus obliquus</name>
    <dbReference type="NCBI Taxonomy" id="3088"/>
    <lineage>
        <taxon>Eukaryota</taxon>
        <taxon>Viridiplantae</taxon>
        <taxon>Chlorophyta</taxon>
        <taxon>core chlorophytes</taxon>
        <taxon>Chlorophyceae</taxon>
        <taxon>CS clade</taxon>
        <taxon>Sphaeropleales</taxon>
        <taxon>Scenedesmaceae</taxon>
        <taxon>Tetradesmus</taxon>
    </lineage>
</organism>
<dbReference type="Proteomes" id="UP001244341">
    <property type="component" value="Chromosome 8b"/>
</dbReference>